<evidence type="ECO:0000256" key="2">
    <source>
        <dbReference type="ARBA" id="ARBA00022786"/>
    </source>
</evidence>
<dbReference type="InterPro" id="IPR042299">
    <property type="entry name" value="Ufd1-like_Nn"/>
</dbReference>
<evidence type="ECO:0000256" key="1">
    <source>
        <dbReference type="ARBA" id="ARBA00006043"/>
    </source>
</evidence>
<evidence type="ECO:0000259" key="4">
    <source>
        <dbReference type="Pfam" id="PF03152"/>
    </source>
</evidence>
<evidence type="ECO:0000313" key="5">
    <source>
        <dbReference type="EMBL" id="JAC61114.1"/>
    </source>
</evidence>
<dbReference type="EMBL" id="GBEZ01001259">
    <property type="protein sequence ID" value="JAC83700.1"/>
    <property type="molecule type" value="Transcribed_RNA"/>
</dbReference>
<keyword evidence="2" id="KW-0833">Ubl conjugation pathway</keyword>
<dbReference type="PANTHER" id="PTHR12555">
    <property type="entry name" value="UBIQUITIN FUSION DEGRADATON PROTEIN 1"/>
    <property type="match status" value="1"/>
</dbReference>
<organism evidence="5">
    <name type="scientific">Tetraselmis sp. GSL018</name>
    <dbReference type="NCBI Taxonomy" id="582737"/>
    <lineage>
        <taxon>Eukaryota</taxon>
        <taxon>Viridiplantae</taxon>
        <taxon>Chlorophyta</taxon>
        <taxon>core chlorophytes</taxon>
        <taxon>Chlorodendrophyceae</taxon>
        <taxon>Chlorodendrales</taxon>
        <taxon>Chlorodendraceae</taxon>
        <taxon>Tetraselmis</taxon>
    </lineage>
</organism>
<feature type="domain" description="Ubiquitin fusion degradation protein UFD1 N-terminal subdomain 1" evidence="4">
    <location>
        <begin position="100"/>
        <end position="162"/>
    </location>
</feature>
<feature type="region of interest" description="Disordered" evidence="3">
    <location>
        <begin position="179"/>
        <end position="203"/>
    </location>
</feature>
<feature type="compositionally biased region" description="Basic residues" evidence="3">
    <location>
        <begin position="180"/>
        <end position="203"/>
    </location>
</feature>
<evidence type="ECO:0000313" key="6">
    <source>
        <dbReference type="EMBL" id="JAC83700.1"/>
    </source>
</evidence>
<comment type="similarity">
    <text evidence="1">Belongs to the UFD1 family.</text>
</comment>
<dbReference type="AlphaFoldDB" id="A0A061QRR2"/>
<protein>
    <submittedName>
        <fullName evidence="6">Ubiquitin fusion degradaton</fullName>
    </submittedName>
    <submittedName>
        <fullName evidence="5">Ufd1 like protein</fullName>
    </submittedName>
</protein>
<dbReference type="InterPro" id="IPR055417">
    <property type="entry name" value="UFD1_N1"/>
</dbReference>
<dbReference type="PANTHER" id="PTHR12555:SF13">
    <property type="entry name" value="UBIQUITIN RECOGNITION FACTOR IN ER-ASSOCIATED DEGRADATION PROTEIN 1"/>
    <property type="match status" value="1"/>
</dbReference>
<dbReference type="GO" id="GO:0006511">
    <property type="term" value="P:ubiquitin-dependent protein catabolic process"/>
    <property type="evidence" value="ECO:0007669"/>
    <property type="project" value="InterPro"/>
</dbReference>
<dbReference type="GO" id="GO:0034098">
    <property type="term" value="C:VCP-NPL4-UFD1 AAA ATPase complex"/>
    <property type="evidence" value="ECO:0007669"/>
    <property type="project" value="TreeGrafter"/>
</dbReference>
<name>A0A061QRR2_9CHLO</name>
<gene>
    <name evidence="5" type="ORF">TSPGSL018_27125</name>
    <name evidence="6" type="ORF">TSPGSL018_2732</name>
</gene>
<feature type="region of interest" description="Disordered" evidence="3">
    <location>
        <begin position="1"/>
        <end position="48"/>
    </location>
</feature>
<dbReference type="EMBL" id="GBEZ01026044">
    <property type="protein sequence ID" value="JAC61114.1"/>
    <property type="molecule type" value="Transcribed_RNA"/>
</dbReference>
<dbReference type="GO" id="GO:0036503">
    <property type="term" value="P:ERAD pathway"/>
    <property type="evidence" value="ECO:0007669"/>
    <property type="project" value="TreeGrafter"/>
</dbReference>
<evidence type="ECO:0000256" key="3">
    <source>
        <dbReference type="SAM" id="MobiDB-lite"/>
    </source>
</evidence>
<sequence length="203" mass="23074">MFAGELKARQQRLEREQKERAEESKRRAERHRAIAERQRKRQEELEEEKRLRRIEELAAAEKVAQEREELISRNNGVFLETRLRAVATDEELLTGKGIKRAADKIVLPASVGEELMSMDAPKNGAMMFELRTPSGSVTHAGVLEFTAPAGTALLPPKVIRSLWGREARSPWARCKCATRSSRRAPLRGCSRRPPRSRRTAPGR</sequence>
<dbReference type="InterPro" id="IPR004854">
    <property type="entry name" value="Ufd1-like"/>
</dbReference>
<dbReference type="Gene3D" id="2.40.40.50">
    <property type="entry name" value="Ubiquitin fusion degradation protein UFD1, N-terminal domain"/>
    <property type="match status" value="1"/>
</dbReference>
<accession>A0A061QRR2</accession>
<dbReference type="GO" id="GO:0031593">
    <property type="term" value="F:polyubiquitin modification-dependent protein binding"/>
    <property type="evidence" value="ECO:0007669"/>
    <property type="project" value="TreeGrafter"/>
</dbReference>
<proteinExistence type="inferred from homology"/>
<dbReference type="Pfam" id="PF03152">
    <property type="entry name" value="UFD1_N1"/>
    <property type="match status" value="1"/>
</dbReference>
<reference evidence="5" key="1">
    <citation type="submission" date="2014-05" db="EMBL/GenBank/DDBJ databases">
        <title>The transcriptome of the halophilic microalga Tetraselmis sp. GSL018 isolated from the Great Salt Lake, Utah.</title>
        <authorList>
            <person name="Jinkerson R.E."/>
            <person name="D'Adamo S."/>
            <person name="Posewitz M.C."/>
        </authorList>
    </citation>
    <scope>NUCLEOTIDE SEQUENCE</scope>
    <source>
        <strain evidence="5">GSL018</strain>
    </source>
</reference>